<dbReference type="Proteomes" id="UP001234297">
    <property type="component" value="Chromosome 8"/>
</dbReference>
<dbReference type="EMBL" id="CM056816">
    <property type="protein sequence ID" value="KAJ8633387.1"/>
    <property type="molecule type" value="Genomic_DNA"/>
</dbReference>
<reference evidence="1 2" key="1">
    <citation type="journal article" date="2022" name="Hortic Res">
        <title>A haplotype resolved chromosomal level avocado genome allows analysis of novel avocado genes.</title>
        <authorList>
            <person name="Nath O."/>
            <person name="Fletcher S.J."/>
            <person name="Hayward A."/>
            <person name="Shaw L.M."/>
            <person name="Masouleh A.K."/>
            <person name="Furtado A."/>
            <person name="Henry R.J."/>
            <person name="Mitter N."/>
        </authorList>
    </citation>
    <scope>NUCLEOTIDE SEQUENCE [LARGE SCALE GENOMIC DNA]</scope>
    <source>
        <strain evidence="2">cv. Hass</strain>
    </source>
</reference>
<comment type="caution">
    <text evidence="1">The sequence shown here is derived from an EMBL/GenBank/DDBJ whole genome shotgun (WGS) entry which is preliminary data.</text>
</comment>
<keyword evidence="2" id="KW-1185">Reference proteome</keyword>
<protein>
    <submittedName>
        <fullName evidence="1">Uncharacterized protein</fullName>
    </submittedName>
</protein>
<proteinExistence type="predicted"/>
<gene>
    <name evidence="1" type="ORF">MRB53_026723</name>
</gene>
<evidence type="ECO:0000313" key="1">
    <source>
        <dbReference type="EMBL" id="KAJ8633387.1"/>
    </source>
</evidence>
<organism evidence="1 2">
    <name type="scientific">Persea americana</name>
    <name type="common">Avocado</name>
    <dbReference type="NCBI Taxonomy" id="3435"/>
    <lineage>
        <taxon>Eukaryota</taxon>
        <taxon>Viridiplantae</taxon>
        <taxon>Streptophyta</taxon>
        <taxon>Embryophyta</taxon>
        <taxon>Tracheophyta</taxon>
        <taxon>Spermatophyta</taxon>
        <taxon>Magnoliopsida</taxon>
        <taxon>Magnoliidae</taxon>
        <taxon>Laurales</taxon>
        <taxon>Lauraceae</taxon>
        <taxon>Persea</taxon>
    </lineage>
</organism>
<accession>A0ACC2LIU6</accession>
<sequence>MGTQKLVCGLFLCFLAFNCFTASGSRPKKKLVTEEVNVLRHVSKQLGKTNWNFGVDPCSGKGNWARPSADKGFQSYVECNCSFHNNTACHVISIVLKSENLSGVLPPELHRLRYLQQLDLSRNFLSGIVPSEWATMRLEGLSLMGNSLSGPFPKVLTKITTLLNLSIEANRFSGTVPPELGNLINLQKLSEYTMDPNCCYVGPTGSSNLWDLVSWPHGLSILWPLVELWSVISANELSGNLPKTLAKLKKLTDVRISSNNFTGKIPDLIWKWTQVEKLHIQGCSFEGPIPSGISALTSLSDLRLSDINGRASFPPLSKMESMRTLILRNCSLYGNIPGYIGDMMKLKNLDLSFNSLTGEIPSSFVQLKKVDFMYLTRNMLTGSIPTWILKTNKNMDISYNNFTWESTGPSECAQGNVNVVGSLSSEADKLSRVHSCLKKNFPCADPSKQHHYSLYINCGGKEAIVNGTKYEADVEPRGASMLYLSQNWAFSSTGNFMDNDVDADNYIATNTSKISMPDSELYTRARVSPLSLTYYGLCLINGNYTVKLHFAEIIFTNDSKFTSLGKRIFDVFIQGKLVMKDFNIEDAAGGPGKAIIKTFVAAVTNHSLDIHLYWAGKGTTSIPTRGVYGPLISAISVDPNFKPPSFGDKKARVKIIAGVLAASFLIILVLGILWRKGWLGGKASMYDDLRGLDLQMGYFTLKQIKAATKNFDAANKVGEGGFGSVYKRTKRELLFPSPHNILYKKGLLSDGTVIAVKQLSSKSKQGNREFVNEIGMISALQHPNLVKLYGCCIEGHQLMLVYEYMENNCLAKALFGRDVQSRLKLDWSSRHVYSFGVVALETVSGKSNTNYRPKEEFVYLLDWAYVLQERGNLLELVDPNLGSKFSVEEATLILNVALLCTNASPTLRPTMSSVVSMLEGHTAIQPPISGPGLSSASSRYKSTRSNFWQCPSQGSINGTFSDSSESIQGKEESENLLMNNSIISIQ</sequence>
<name>A0ACC2LIU6_PERAE</name>
<evidence type="ECO:0000313" key="2">
    <source>
        <dbReference type="Proteomes" id="UP001234297"/>
    </source>
</evidence>